<comment type="caution">
    <text evidence="3">The sequence shown here is derived from an EMBL/GenBank/DDBJ whole genome shotgun (WGS) entry which is preliminary data.</text>
</comment>
<dbReference type="GO" id="GO:0071949">
    <property type="term" value="F:FAD binding"/>
    <property type="evidence" value="ECO:0007669"/>
    <property type="project" value="InterPro"/>
</dbReference>
<feature type="domain" description="FAD-binding" evidence="2">
    <location>
        <begin position="29"/>
        <end position="339"/>
    </location>
</feature>
<dbReference type="SUPFAM" id="SSF51905">
    <property type="entry name" value="FAD/NAD(P)-binding domain"/>
    <property type="match status" value="1"/>
</dbReference>
<dbReference type="PRINTS" id="PR00420">
    <property type="entry name" value="RNGMNOXGNASE"/>
</dbReference>
<dbReference type="AlphaFoldDB" id="A0A8J3AS01"/>
<reference evidence="4" key="1">
    <citation type="journal article" date="2019" name="Int. J. Syst. Evol. Microbiol.">
        <title>The Global Catalogue of Microorganisms (GCM) 10K type strain sequencing project: providing services to taxonomists for standard genome sequencing and annotation.</title>
        <authorList>
            <consortium name="The Broad Institute Genomics Platform"/>
            <consortium name="The Broad Institute Genome Sequencing Center for Infectious Disease"/>
            <person name="Wu L."/>
            <person name="Ma J."/>
        </authorList>
    </citation>
    <scope>NUCLEOTIDE SEQUENCE [LARGE SCALE GENOMIC DNA]</scope>
    <source>
        <strain evidence="4">CCM 2767</strain>
    </source>
</reference>
<evidence type="ECO:0000313" key="3">
    <source>
        <dbReference type="EMBL" id="GGI20028.1"/>
    </source>
</evidence>
<organism evidence="3 4">
    <name type="scientific">Oxalicibacterium faecigallinarum</name>
    <dbReference type="NCBI Taxonomy" id="573741"/>
    <lineage>
        <taxon>Bacteria</taxon>
        <taxon>Pseudomonadati</taxon>
        <taxon>Pseudomonadota</taxon>
        <taxon>Betaproteobacteria</taxon>
        <taxon>Burkholderiales</taxon>
        <taxon>Oxalobacteraceae</taxon>
        <taxon>Oxalicibacterium</taxon>
    </lineage>
</organism>
<dbReference type="InterPro" id="IPR050816">
    <property type="entry name" value="Flavin-dep_Halogenase_NPB"/>
</dbReference>
<dbReference type="Gene3D" id="3.50.50.60">
    <property type="entry name" value="FAD/NAD(P)-binding domain"/>
    <property type="match status" value="1"/>
</dbReference>
<evidence type="ECO:0000313" key="4">
    <source>
        <dbReference type="Proteomes" id="UP000642180"/>
    </source>
</evidence>
<accession>A0A8J3AS01</accession>
<dbReference type="PANTHER" id="PTHR43747">
    <property type="entry name" value="FAD-BINDING PROTEIN"/>
    <property type="match status" value="1"/>
</dbReference>
<name>A0A8J3AS01_9BURK</name>
<dbReference type="RefSeq" id="WP_308632724.1">
    <property type="nucleotide sequence ID" value="NZ_BMDI01000002.1"/>
</dbReference>
<dbReference type="PANTHER" id="PTHR43747:SF1">
    <property type="entry name" value="SLR1998 PROTEIN"/>
    <property type="match status" value="1"/>
</dbReference>
<dbReference type="InterPro" id="IPR036188">
    <property type="entry name" value="FAD/NAD-bd_sf"/>
</dbReference>
<evidence type="ECO:0000256" key="1">
    <source>
        <dbReference type="SAM" id="MobiDB-lite"/>
    </source>
</evidence>
<dbReference type="EMBL" id="BMDI01000002">
    <property type="protein sequence ID" value="GGI20028.1"/>
    <property type="molecule type" value="Genomic_DNA"/>
</dbReference>
<feature type="region of interest" description="Disordered" evidence="1">
    <location>
        <begin position="1"/>
        <end position="23"/>
    </location>
</feature>
<sequence>MQTTDELATAADPMTATSRAQGVSGTPIRTQVLIIGGGPAGSTAAALLAQDGIDVTLLEKAVHPRFHIGESLLPANIPLLEKLGVKEKVEAIGMPKWGVEFNSIESDMKTHIEFAEAFDKSMPYAYQVRRADFDHILIDNARDKGANVTEGCRVRTVDFQKAHVAIKAQLADGRQQDYLADYVIDASGRDTFLANQFKSKQKNRKHNSSALYSHFTGVERYEGKREGDISLFWFEHGWFWLIPLSDGTTSVGAVCWPHYLASRKVSVEQFLMDTIAMAPKLADRMKNAVRVGEVHATGNYAYTSSKSYGDRCMLLGDAYAFIDPVFSSGVLLAMQSAFVGVDAVKACLQEPKKAARELAKFDHHMRRGPSIFSWFIYRVTNPAMRFLFLNPRDFLQTKAAVMSVLAGDIFHNKAIWPSLYVFKGIYYLSSLFNPMRTLDAWRRRKINIRDPEAGSA</sequence>
<evidence type="ECO:0000259" key="2">
    <source>
        <dbReference type="Pfam" id="PF01494"/>
    </source>
</evidence>
<dbReference type="Proteomes" id="UP000642180">
    <property type="component" value="Unassembled WGS sequence"/>
</dbReference>
<dbReference type="InterPro" id="IPR002938">
    <property type="entry name" value="FAD-bd"/>
</dbReference>
<keyword evidence="4" id="KW-1185">Reference proteome</keyword>
<gene>
    <name evidence="3" type="ORF">GCM10008066_21980</name>
</gene>
<proteinExistence type="predicted"/>
<dbReference type="Pfam" id="PF01494">
    <property type="entry name" value="FAD_binding_3"/>
    <property type="match status" value="1"/>
</dbReference>
<protein>
    <submittedName>
        <fullName evidence="3">Hydroxylase</fullName>
    </submittedName>
</protein>